<dbReference type="PANTHER" id="PTHR43150">
    <property type="entry name" value="HYPERKINETIC, ISOFORM M"/>
    <property type="match status" value="1"/>
</dbReference>
<dbReference type="Gene3D" id="3.20.20.100">
    <property type="entry name" value="NADP-dependent oxidoreductase domain"/>
    <property type="match status" value="1"/>
</dbReference>
<dbReference type="InterPro" id="IPR036812">
    <property type="entry name" value="NAD(P)_OxRdtase_dom_sf"/>
</dbReference>
<dbReference type="PANTHER" id="PTHR43150:SF2">
    <property type="entry name" value="HYPERKINETIC, ISOFORM M"/>
    <property type="match status" value="1"/>
</dbReference>
<evidence type="ECO:0000313" key="5">
    <source>
        <dbReference type="EMBL" id="CDW88343.1"/>
    </source>
</evidence>
<dbReference type="AlphaFoldDB" id="A0A078B4B6"/>
<protein>
    <submittedName>
        <fullName evidence="5">Aldo keto reductase family protein</fullName>
    </submittedName>
</protein>
<evidence type="ECO:0000256" key="3">
    <source>
        <dbReference type="ARBA" id="ARBA00023002"/>
    </source>
</evidence>
<dbReference type="InParanoid" id="A0A078B4B6"/>
<feature type="domain" description="NADP-dependent oxidoreductase" evidence="4">
    <location>
        <begin position="26"/>
        <end position="332"/>
    </location>
</feature>
<organism evidence="5 6">
    <name type="scientific">Stylonychia lemnae</name>
    <name type="common">Ciliate</name>
    <dbReference type="NCBI Taxonomy" id="5949"/>
    <lineage>
        <taxon>Eukaryota</taxon>
        <taxon>Sar</taxon>
        <taxon>Alveolata</taxon>
        <taxon>Ciliophora</taxon>
        <taxon>Intramacronucleata</taxon>
        <taxon>Spirotrichea</taxon>
        <taxon>Stichotrichia</taxon>
        <taxon>Sporadotrichida</taxon>
        <taxon>Oxytrichidae</taxon>
        <taxon>Stylonychinae</taxon>
        <taxon>Stylonychia</taxon>
    </lineage>
</organism>
<sequence length="370" mass="42044">MEAKDLKAQMEYRYMGNTGLKVSIVGFGNMIIQHQGNAQKTTNSIVARCLEYGINYFDTAEFYDEGNAESYLGQAFKELKVPRESVVVSTKLMFGTGSIFNVKTPPPTVVGLSRKHVIEGALRSLRKLQMEYVDIIFGSRFDQYSPLEEICRAFSWLVEKGYALYWGVSEWPIDATVEAIKLCHELNLRAPVVEQAQYSMLSRERFEKEYKPLFDKHGFGATIWSPLASGILTGRYNDGNIPNDSRFNDNPGFKHFVMSQFMNPNNKDKNVKILNDLGALAKELGYTQTQLALAWAMASKDSSSLILGFSKLSYIDENLKAIELYKKWSKEIEQRCEAILGNQPIPSMDYVIFRPNPQRREAAVFGKRPQ</sequence>
<evidence type="ECO:0000256" key="2">
    <source>
        <dbReference type="ARBA" id="ARBA00022857"/>
    </source>
</evidence>
<proteinExistence type="inferred from homology"/>
<evidence type="ECO:0000256" key="1">
    <source>
        <dbReference type="ARBA" id="ARBA00006515"/>
    </source>
</evidence>
<dbReference type="OMA" id="HIELYQM"/>
<dbReference type="OrthoDB" id="2310150at2759"/>
<dbReference type="EMBL" id="CCKQ01016466">
    <property type="protein sequence ID" value="CDW88343.1"/>
    <property type="molecule type" value="Genomic_DNA"/>
</dbReference>
<dbReference type="PRINTS" id="PR01577">
    <property type="entry name" value="KCNABCHANNEL"/>
</dbReference>
<dbReference type="Proteomes" id="UP000039865">
    <property type="component" value="Unassembled WGS sequence"/>
</dbReference>
<dbReference type="SUPFAM" id="SSF51430">
    <property type="entry name" value="NAD(P)-linked oxidoreductase"/>
    <property type="match status" value="1"/>
</dbReference>
<accession>A0A078B4B6</accession>
<dbReference type="InterPro" id="IPR023210">
    <property type="entry name" value="NADP_OxRdtase_dom"/>
</dbReference>
<gene>
    <name evidence="5" type="primary">Contig3215.g3434</name>
    <name evidence="5" type="ORF">STYLEM_17464</name>
</gene>
<dbReference type="Pfam" id="PF00248">
    <property type="entry name" value="Aldo_ket_red"/>
    <property type="match status" value="1"/>
</dbReference>
<evidence type="ECO:0000259" key="4">
    <source>
        <dbReference type="Pfam" id="PF00248"/>
    </source>
</evidence>
<dbReference type="FunCoup" id="A0A078B4B6">
    <property type="interactions" value="19"/>
</dbReference>
<keyword evidence="3" id="KW-0560">Oxidoreductase</keyword>
<dbReference type="GO" id="GO:0016491">
    <property type="term" value="F:oxidoreductase activity"/>
    <property type="evidence" value="ECO:0007669"/>
    <property type="project" value="UniProtKB-KW"/>
</dbReference>
<name>A0A078B4B6_STYLE</name>
<keyword evidence="6" id="KW-1185">Reference proteome</keyword>
<evidence type="ECO:0000313" key="6">
    <source>
        <dbReference type="Proteomes" id="UP000039865"/>
    </source>
</evidence>
<comment type="similarity">
    <text evidence="1">Belongs to the shaker potassium channel beta subunit family.</text>
</comment>
<keyword evidence="2" id="KW-0521">NADP</keyword>
<dbReference type="InterPro" id="IPR005399">
    <property type="entry name" value="K_chnl_volt-dep_bsu_KCNAB-rel"/>
</dbReference>
<reference evidence="5 6" key="1">
    <citation type="submission" date="2014-06" db="EMBL/GenBank/DDBJ databases">
        <authorList>
            <person name="Swart Estienne"/>
        </authorList>
    </citation>
    <scope>NUCLEOTIDE SEQUENCE [LARGE SCALE GENOMIC DNA]</scope>
    <source>
        <strain evidence="5 6">130c</strain>
    </source>
</reference>